<feature type="region of interest" description="Disordered" evidence="1">
    <location>
        <begin position="22"/>
        <end position="293"/>
    </location>
</feature>
<feature type="compositionally biased region" description="Polar residues" evidence="1">
    <location>
        <begin position="367"/>
        <end position="376"/>
    </location>
</feature>
<feature type="compositionally biased region" description="Basic and acidic residues" evidence="1">
    <location>
        <begin position="238"/>
        <end position="253"/>
    </location>
</feature>
<comment type="caution">
    <text evidence="2">The sequence shown here is derived from an EMBL/GenBank/DDBJ whole genome shotgun (WGS) entry which is preliminary data.</text>
</comment>
<evidence type="ECO:0008006" key="4">
    <source>
        <dbReference type="Google" id="ProtNLM"/>
    </source>
</evidence>
<proteinExistence type="predicted"/>
<dbReference type="EMBL" id="JACEEZ010000992">
    <property type="protein sequence ID" value="KAG0729619.1"/>
    <property type="molecule type" value="Genomic_DNA"/>
</dbReference>
<feature type="compositionally biased region" description="Pro residues" evidence="1">
    <location>
        <begin position="63"/>
        <end position="101"/>
    </location>
</feature>
<dbReference type="OrthoDB" id="524326at2759"/>
<feature type="compositionally biased region" description="Low complexity" evidence="1">
    <location>
        <begin position="129"/>
        <end position="140"/>
    </location>
</feature>
<sequence length="479" mass="50984">MLVSISVVMQVDVFGSWDHNAAARASSPAPPVDPFGGDAFASQTKGANDLFGSEPFNAGGGGGPPPRPESPTPALPPKKSKQPPPRPAPPKARPVKPPPPQINSNNNPTKGDATPDPFTGGWGDKSGGDNFDSDFANFADFDNKCSKVVTSNTTSPWGDERNFSAHPGQDEDPFGPPFSAVRAKGVGSGDASPWPHDAFASPGVDSGDAYAESGGFGQEDPFGSPGAGSGDPFGGDYDPFKDQDFKEADKFSWEDEPDPFGGLTEDGDGDGKAPGKLQGSSVLKADPFDSHINEEADSTDMFAELSGNKRNIRPSVGARSHLSPNQKSRSRSVIGDPFASQTRETVQARSKTSLGEPWDPSLDFDPFSSTQDTTAEVNKWRSNEDLLNENLSGWGAANNNNNNNINNNNNQDGINPFGDSFTSPSQPKAARPATEDEQLVWAAQESLRLEEVRRQQEQQEQAELELALRLSRRSPSTGL</sequence>
<accession>A0A8J5D1T2</accession>
<evidence type="ECO:0000313" key="3">
    <source>
        <dbReference type="Proteomes" id="UP000770661"/>
    </source>
</evidence>
<feature type="compositionally biased region" description="Polar residues" evidence="1">
    <location>
        <begin position="339"/>
        <end position="353"/>
    </location>
</feature>
<reference evidence="2" key="1">
    <citation type="submission" date="2020-07" db="EMBL/GenBank/DDBJ databases">
        <title>The High-quality genome of the commercially important snow crab, Chionoecetes opilio.</title>
        <authorList>
            <person name="Jeong J.-H."/>
            <person name="Ryu S."/>
        </authorList>
    </citation>
    <scope>NUCLEOTIDE SEQUENCE</scope>
    <source>
        <strain evidence="2">MADBK_172401_WGS</strain>
        <tissue evidence="2">Digestive gland</tissue>
    </source>
</reference>
<evidence type="ECO:0000313" key="2">
    <source>
        <dbReference type="EMBL" id="KAG0729619.1"/>
    </source>
</evidence>
<feature type="compositionally biased region" description="Low complexity" evidence="1">
    <location>
        <begin position="398"/>
        <end position="410"/>
    </location>
</feature>
<name>A0A8J5D1T2_CHIOP</name>
<keyword evidence="3" id="KW-1185">Reference proteome</keyword>
<feature type="region of interest" description="Disordered" evidence="1">
    <location>
        <begin position="309"/>
        <end position="437"/>
    </location>
</feature>
<dbReference type="Proteomes" id="UP000770661">
    <property type="component" value="Unassembled WGS sequence"/>
</dbReference>
<organism evidence="2 3">
    <name type="scientific">Chionoecetes opilio</name>
    <name type="common">Atlantic snow crab</name>
    <name type="synonym">Cancer opilio</name>
    <dbReference type="NCBI Taxonomy" id="41210"/>
    <lineage>
        <taxon>Eukaryota</taxon>
        <taxon>Metazoa</taxon>
        <taxon>Ecdysozoa</taxon>
        <taxon>Arthropoda</taxon>
        <taxon>Crustacea</taxon>
        <taxon>Multicrustacea</taxon>
        <taxon>Malacostraca</taxon>
        <taxon>Eumalacostraca</taxon>
        <taxon>Eucarida</taxon>
        <taxon>Decapoda</taxon>
        <taxon>Pleocyemata</taxon>
        <taxon>Brachyura</taxon>
        <taxon>Eubrachyura</taxon>
        <taxon>Majoidea</taxon>
        <taxon>Majidae</taxon>
        <taxon>Chionoecetes</taxon>
    </lineage>
</organism>
<evidence type="ECO:0000256" key="1">
    <source>
        <dbReference type="SAM" id="MobiDB-lite"/>
    </source>
</evidence>
<gene>
    <name evidence="2" type="ORF">GWK47_003427</name>
</gene>
<dbReference type="AlphaFoldDB" id="A0A8J5D1T2"/>
<protein>
    <recommendedName>
        <fullName evidence="4">Epidermal growth factor receptor substrate 15</fullName>
    </recommendedName>
</protein>